<comment type="catalytic activity">
    <reaction evidence="1">
        <text>RNA(n) + a ribonucleoside 5'-triphosphate = RNA(n+1) + diphosphate</text>
        <dbReference type="Rhea" id="RHEA:21248"/>
        <dbReference type="Rhea" id="RHEA-COMP:14527"/>
        <dbReference type="Rhea" id="RHEA-COMP:17342"/>
        <dbReference type="ChEBI" id="CHEBI:33019"/>
        <dbReference type="ChEBI" id="CHEBI:61557"/>
        <dbReference type="ChEBI" id="CHEBI:140395"/>
        <dbReference type="EC" id="2.7.7.48"/>
    </reaction>
</comment>
<dbReference type="GO" id="GO:0031380">
    <property type="term" value="C:nuclear RNA-directed RNA polymerase complex"/>
    <property type="evidence" value="ECO:0007669"/>
    <property type="project" value="TreeGrafter"/>
</dbReference>
<dbReference type="InParanoid" id="A0A2N3ND16"/>
<evidence type="ECO:0000313" key="4">
    <source>
        <dbReference type="EMBL" id="PKS10356.1"/>
    </source>
</evidence>
<dbReference type="EMBL" id="NLAX01000008">
    <property type="protein sequence ID" value="PKS10356.1"/>
    <property type="molecule type" value="Genomic_DNA"/>
</dbReference>
<dbReference type="GO" id="GO:0003723">
    <property type="term" value="F:RNA binding"/>
    <property type="evidence" value="ECO:0007669"/>
    <property type="project" value="UniProtKB-KW"/>
</dbReference>
<dbReference type="GO" id="GO:0030422">
    <property type="term" value="P:siRNA processing"/>
    <property type="evidence" value="ECO:0007669"/>
    <property type="project" value="TreeGrafter"/>
</dbReference>
<dbReference type="GO" id="GO:0003968">
    <property type="term" value="F:RNA-directed RNA polymerase activity"/>
    <property type="evidence" value="ECO:0007669"/>
    <property type="project" value="UniProtKB-KW"/>
</dbReference>
<dbReference type="InterPro" id="IPR007855">
    <property type="entry name" value="RDRP"/>
</dbReference>
<dbReference type="EC" id="2.7.7.48" evidence="1"/>
<proteinExistence type="inferred from homology"/>
<sequence>MDTRPPVPPTSTTPIKNRPGVENGFIETLNARYGLDIRVPGLHLSPQKRKEGLKTETAKRAHAIHSLVQFLQYKKPEALEIVREQFQDAAKTLCSRWVPKPGAVPELLPATNALPRASNPTEREELELCLLALLEKIKPNASQPLFQPRPEKVARSDVSSTLFTVPVTSRPFRKRLSDEAERGRDLKPGEDGPSVSKRAKSALDLVPVRGKVGQPAINRAFDRPLAKEHRSPPADSNGVPTLIDLVSANTSYTSVMTDIFSSTSRIEDDTVVSNSQLTQSFDDQERQEPKPDIISPATAFYIPNYKSRERVSGFITSDIHRAPSVISEPERTDERTPQPANVSSSLLEGQKEPNRTTVIAQNVARQTSIAEIFGQDVRKHSPLLTIPPQRNDMFMTTQALHPSASEVVPREHSGRSQEYPAVVPSWGSSLDVDSESGEPVLGRYAALNLRLQNSWPKLPQGLTRAPLPIIWEVTRAALHCEVELGELTMSYDESWHDQAVFDQALRSHPAFRLKSLPGMCSPRVWKSALSTFRDDSRAVTMVMQAKYNDKPSGPFFLFSLEPLKLELGHRLGRRFGSDRFLDVVFPSLSPAERTTAFKDPGEVDHVRRWISQQQHVVLGRIWYGFFLKDAKIQIKDDEFRWVRSTYIQRHRVYFFCVNGGNFESTTSDNPVPPNEQAMTPAVRTKMELSHLMEWAIGLSHSKADKSLKLFSRLSLSLSPCTATVVLRKEEIIHKGDDLKSPTGVVMNDGIGRMSRALARRVTEIMGLDAIPSGFQGRIGSAKGFWIIDADSYYNSDGKLWIETYPSQRKWSCSFEDEAHRTFEVKNYSRELRSASLNKQFITVLEAQSIDPKLTRRTLATLLCRTVKEELDSRILEARDPLALQRWAGLGQLARSDRIHHGKVPFVGGLPNSDDEALKFLLDGGFLPTELGYIREMVYVIARKKHEKLQSKLQIQVPRSTYAYMVVDFLGVLEENEVHLGFSSSFQSDAGEAETILHDIPILVARAPAHFPSDIQKVKAVFRTELRHLKDVIVFSSKGNVPLADLLSGGDYDGDKAWICWDPTIVDNFQNAPVPSQPDLEELGYLNIDRGTFEETLARFDNQMNLAISHFIYQSFAFSMQGDLLGQCTNYKERLCYKNNTIGDDAAVLLSTLVSKLVDRAKQGITFTLEDWEKLKINCIPGAHRPLAVPAYMTDCDPQPRNGVYHILDWLKFVVIKPTITQELKSFNERLGNPQHYDPDLAYYFQQLETLAEDSRTYKILRKSLNRDLHYVADLWKDAFGGNFPQDYAEEVEKVYQAFLDIKPDPLTLRQPVKQWLFGTDWETPDGLSTWGKLKASCLFKQYYKKPKFVFKIAGAHLQAIKAERRIAKEPGRASRPPIAVIPDMYVVHRPDNKLIQALTARNGMGGCAESLADVLDEHYFDDEGNEIDDF</sequence>
<dbReference type="Gene3D" id="1.10.8.790">
    <property type="entry name" value="RNA-dependent RNA polymerase, slab domain, helical subdomain-like"/>
    <property type="match status" value="1"/>
</dbReference>
<feature type="region of interest" description="Disordered" evidence="2">
    <location>
        <begin position="323"/>
        <end position="353"/>
    </location>
</feature>
<dbReference type="PANTHER" id="PTHR23079:SF14">
    <property type="entry name" value="RNA-DEPENDENT RNA POLYMERASE"/>
    <property type="match status" value="1"/>
</dbReference>
<dbReference type="Pfam" id="PF05183">
    <property type="entry name" value="RdRP"/>
    <property type="match status" value="1"/>
</dbReference>
<dbReference type="Proteomes" id="UP000233524">
    <property type="component" value="Unassembled WGS sequence"/>
</dbReference>
<evidence type="ECO:0000259" key="3">
    <source>
        <dbReference type="Pfam" id="PF05183"/>
    </source>
</evidence>
<feature type="domain" description="RDRP core" evidence="3">
    <location>
        <begin position="559"/>
        <end position="1211"/>
    </location>
</feature>
<evidence type="ECO:0000256" key="1">
    <source>
        <dbReference type="RuleBase" id="RU363098"/>
    </source>
</evidence>
<dbReference type="OrthoDB" id="10055769at2759"/>
<keyword evidence="1" id="KW-0694">RNA-binding</keyword>
<feature type="region of interest" description="Disordered" evidence="2">
    <location>
        <begin position="174"/>
        <end position="200"/>
    </location>
</feature>
<name>A0A2N3ND16_9PEZI</name>
<reference evidence="4 5" key="1">
    <citation type="journal article" date="2017" name="G3 (Bethesda)">
        <title>First Draft Genome Sequence of the Pathogenic Fungus Lomentospora prolificans (Formerly Scedosporium prolificans).</title>
        <authorList>
            <person name="Luo R."/>
            <person name="Zimin A."/>
            <person name="Workman R."/>
            <person name="Fan Y."/>
            <person name="Pertea G."/>
            <person name="Grossman N."/>
            <person name="Wear M.P."/>
            <person name="Jia B."/>
            <person name="Miller H."/>
            <person name="Casadevall A."/>
            <person name="Timp W."/>
            <person name="Zhang S.X."/>
            <person name="Salzberg S.L."/>
        </authorList>
    </citation>
    <scope>NUCLEOTIDE SEQUENCE [LARGE SCALE GENOMIC DNA]</scope>
    <source>
        <strain evidence="4 5">JHH-5317</strain>
    </source>
</reference>
<comment type="caution">
    <text evidence="4">The sequence shown here is derived from an EMBL/GenBank/DDBJ whole genome shotgun (WGS) entry which is preliminary data.</text>
</comment>
<evidence type="ECO:0000256" key="2">
    <source>
        <dbReference type="SAM" id="MobiDB-lite"/>
    </source>
</evidence>
<dbReference type="VEuPathDB" id="FungiDB:jhhlp_002107"/>
<protein>
    <recommendedName>
        <fullName evidence="1">RNA-dependent RNA polymerase</fullName>
        <ecNumber evidence="1">2.7.7.48</ecNumber>
    </recommendedName>
</protein>
<gene>
    <name evidence="4" type="ORF">jhhlp_002107</name>
</gene>
<evidence type="ECO:0000313" key="5">
    <source>
        <dbReference type="Proteomes" id="UP000233524"/>
    </source>
</evidence>
<keyword evidence="1" id="KW-0696">RNA-directed RNA polymerase</keyword>
<keyword evidence="1" id="KW-0808">Transferase</keyword>
<keyword evidence="1" id="KW-0548">Nucleotidyltransferase</keyword>
<keyword evidence="5" id="KW-1185">Reference proteome</keyword>
<accession>A0A2N3ND16</accession>
<dbReference type="STRING" id="41688.A0A2N3ND16"/>
<feature type="compositionally biased region" description="Basic and acidic residues" evidence="2">
    <location>
        <begin position="175"/>
        <end position="190"/>
    </location>
</feature>
<dbReference type="PANTHER" id="PTHR23079">
    <property type="entry name" value="RNA-DEPENDENT RNA POLYMERASE"/>
    <property type="match status" value="1"/>
</dbReference>
<dbReference type="InterPro" id="IPR057596">
    <property type="entry name" value="RDRP_core"/>
</dbReference>
<organism evidence="4 5">
    <name type="scientific">Lomentospora prolificans</name>
    <dbReference type="NCBI Taxonomy" id="41688"/>
    <lineage>
        <taxon>Eukaryota</taxon>
        <taxon>Fungi</taxon>
        <taxon>Dikarya</taxon>
        <taxon>Ascomycota</taxon>
        <taxon>Pezizomycotina</taxon>
        <taxon>Sordariomycetes</taxon>
        <taxon>Hypocreomycetidae</taxon>
        <taxon>Microascales</taxon>
        <taxon>Microascaceae</taxon>
        <taxon>Lomentospora</taxon>
    </lineage>
</organism>
<comment type="similarity">
    <text evidence="1">Belongs to the RdRP family.</text>
</comment>
<feature type="compositionally biased region" description="Polar residues" evidence="2">
    <location>
        <begin position="338"/>
        <end position="347"/>
    </location>
</feature>